<keyword evidence="2" id="KW-0472">Membrane</keyword>
<dbReference type="Proteomes" id="UP000029121">
    <property type="component" value="Unassembled WGS sequence"/>
</dbReference>
<dbReference type="AlphaFoldDB" id="R0HHL1"/>
<evidence type="ECO:0000313" key="4">
    <source>
        <dbReference type="Proteomes" id="UP000029121"/>
    </source>
</evidence>
<accession>R0HHL1</accession>
<keyword evidence="2" id="KW-1133">Transmembrane helix</keyword>
<feature type="transmembrane region" description="Helical" evidence="2">
    <location>
        <begin position="33"/>
        <end position="55"/>
    </location>
</feature>
<feature type="region of interest" description="Disordered" evidence="1">
    <location>
        <begin position="1"/>
        <end position="27"/>
    </location>
</feature>
<organism evidence="3 4">
    <name type="scientific">Capsella rubella</name>
    <dbReference type="NCBI Taxonomy" id="81985"/>
    <lineage>
        <taxon>Eukaryota</taxon>
        <taxon>Viridiplantae</taxon>
        <taxon>Streptophyta</taxon>
        <taxon>Embryophyta</taxon>
        <taxon>Tracheophyta</taxon>
        <taxon>Spermatophyta</taxon>
        <taxon>Magnoliopsida</taxon>
        <taxon>eudicotyledons</taxon>
        <taxon>Gunneridae</taxon>
        <taxon>Pentapetalae</taxon>
        <taxon>rosids</taxon>
        <taxon>malvids</taxon>
        <taxon>Brassicales</taxon>
        <taxon>Brassicaceae</taxon>
        <taxon>Camelineae</taxon>
        <taxon>Capsella</taxon>
    </lineage>
</organism>
<keyword evidence="2" id="KW-0812">Transmembrane</keyword>
<dbReference type="EMBL" id="KB870809">
    <property type="protein sequence ID" value="EOA23288.1"/>
    <property type="molecule type" value="Genomic_DNA"/>
</dbReference>
<sequence length="87" mass="10205">MNGLGEKHHCSHLERERERESSSQQLEKGSKGIALILIKLIYSLTIVLLFFFFVIERWGKETKPPKVFGFFFRIMRSLWIHPLVAST</sequence>
<gene>
    <name evidence="3" type="ORF">CARUB_v10018324mg</name>
</gene>
<name>R0HHL1_9BRAS</name>
<proteinExistence type="predicted"/>
<evidence type="ECO:0000256" key="1">
    <source>
        <dbReference type="SAM" id="MobiDB-lite"/>
    </source>
</evidence>
<reference evidence="4" key="1">
    <citation type="journal article" date="2013" name="Nat. Genet.">
        <title>The Capsella rubella genome and the genomic consequences of rapid mating system evolution.</title>
        <authorList>
            <person name="Slotte T."/>
            <person name="Hazzouri K.M."/>
            <person name="Agren J.A."/>
            <person name="Koenig D."/>
            <person name="Maumus F."/>
            <person name="Guo Y.L."/>
            <person name="Steige K."/>
            <person name="Platts A.E."/>
            <person name="Escobar J.S."/>
            <person name="Newman L.K."/>
            <person name="Wang W."/>
            <person name="Mandakova T."/>
            <person name="Vello E."/>
            <person name="Smith L.M."/>
            <person name="Henz S.R."/>
            <person name="Steffen J."/>
            <person name="Takuno S."/>
            <person name="Brandvain Y."/>
            <person name="Coop G."/>
            <person name="Andolfatto P."/>
            <person name="Hu T.T."/>
            <person name="Blanchette M."/>
            <person name="Clark R.M."/>
            <person name="Quesneville H."/>
            <person name="Nordborg M."/>
            <person name="Gaut B.S."/>
            <person name="Lysak M.A."/>
            <person name="Jenkins J."/>
            <person name="Grimwood J."/>
            <person name="Chapman J."/>
            <person name="Prochnik S."/>
            <person name="Shu S."/>
            <person name="Rokhsar D."/>
            <person name="Schmutz J."/>
            <person name="Weigel D."/>
            <person name="Wright S.I."/>
        </authorList>
    </citation>
    <scope>NUCLEOTIDE SEQUENCE [LARGE SCALE GENOMIC DNA]</scope>
    <source>
        <strain evidence="4">cv. Monte Gargano</strain>
    </source>
</reference>
<evidence type="ECO:0000256" key="2">
    <source>
        <dbReference type="SAM" id="Phobius"/>
    </source>
</evidence>
<protein>
    <submittedName>
        <fullName evidence="3">Uncharacterized protein</fullName>
    </submittedName>
</protein>
<evidence type="ECO:0000313" key="3">
    <source>
        <dbReference type="EMBL" id="EOA23288.1"/>
    </source>
</evidence>
<feature type="compositionally biased region" description="Basic and acidic residues" evidence="1">
    <location>
        <begin position="1"/>
        <end position="21"/>
    </location>
</feature>
<keyword evidence="4" id="KW-1185">Reference proteome</keyword>